<organism evidence="3 4">
    <name type="scientific">Kumtagia ephedrae</name>
    <dbReference type="NCBI Taxonomy" id="2116701"/>
    <lineage>
        <taxon>Bacteria</taxon>
        <taxon>Pseudomonadati</taxon>
        <taxon>Pseudomonadota</taxon>
        <taxon>Alphaproteobacteria</taxon>
        <taxon>Hyphomicrobiales</taxon>
        <taxon>Phyllobacteriaceae</taxon>
        <taxon>Kumtagia</taxon>
    </lineage>
</organism>
<evidence type="ECO:0000256" key="1">
    <source>
        <dbReference type="SAM" id="Coils"/>
    </source>
</evidence>
<keyword evidence="4" id="KW-1185">Reference proteome</keyword>
<proteinExistence type="predicted"/>
<evidence type="ECO:0000313" key="3">
    <source>
        <dbReference type="EMBL" id="PSJ51366.1"/>
    </source>
</evidence>
<dbReference type="RefSeq" id="WP_106775430.1">
    <property type="nucleotide sequence ID" value="NZ_PXYK01000043.1"/>
</dbReference>
<keyword evidence="2" id="KW-1133">Transmembrane helix</keyword>
<keyword evidence="1" id="KW-0175">Coiled coil</keyword>
<sequence length="69" mass="7635">MEARVERLEADMKEVRTDLKAIRIDLAEMKDKLTGLPSTWQMIGIFATLIALLLAGSGVLFGILRYLGA</sequence>
<evidence type="ECO:0000313" key="4">
    <source>
        <dbReference type="Proteomes" id="UP000241229"/>
    </source>
</evidence>
<name>A0A2P7RMD5_9HYPH</name>
<reference evidence="3 4" key="1">
    <citation type="submission" date="2018-03" db="EMBL/GenBank/DDBJ databases">
        <title>The draft genome of Mesorhizobium sp. 6GN-30.</title>
        <authorList>
            <person name="Liu L."/>
            <person name="Li L."/>
            <person name="Wang T."/>
            <person name="Zhang X."/>
            <person name="Liang L."/>
        </authorList>
    </citation>
    <scope>NUCLEOTIDE SEQUENCE [LARGE SCALE GENOMIC DNA]</scope>
    <source>
        <strain evidence="3 4">6GN30</strain>
    </source>
</reference>
<feature type="transmembrane region" description="Helical" evidence="2">
    <location>
        <begin position="40"/>
        <end position="64"/>
    </location>
</feature>
<protein>
    <submittedName>
        <fullName evidence="3">Uncharacterized protein</fullName>
    </submittedName>
</protein>
<accession>A0A2P7RMD5</accession>
<dbReference type="EMBL" id="PXYK01000043">
    <property type="protein sequence ID" value="PSJ51366.1"/>
    <property type="molecule type" value="Genomic_DNA"/>
</dbReference>
<dbReference type="AlphaFoldDB" id="A0A2P7RMD5"/>
<keyword evidence="2" id="KW-0812">Transmembrane</keyword>
<gene>
    <name evidence="3" type="ORF">C7I84_27610</name>
</gene>
<feature type="coiled-coil region" evidence="1">
    <location>
        <begin position="5"/>
        <end position="32"/>
    </location>
</feature>
<dbReference type="Proteomes" id="UP000241229">
    <property type="component" value="Unassembled WGS sequence"/>
</dbReference>
<comment type="caution">
    <text evidence="3">The sequence shown here is derived from an EMBL/GenBank/DDBJ whole genome shotgun (WGS) entry which is preliminary data.</text>
</comment>
<dbReference type="OrthoDB" id="8368272at2"/>
<evidence type="ECO:0000256" key="2">
    <source>
        <dbReference type="SAM" id="Phobius"/>
    </source>
</evidence>
<keyword evidence="2" id="KW-0472">Membrane</keyword>